<dbReference type="EMBL" id="OX465077">
    <property type="protein sequence ID" value="CAI9267847.1"/>
    <property type="molecule type" value="Genomic_DNA"/>
</dbReference>
<feature type="region of interest" description="Disordered" evidence="1">
    <location>
        <begin position="68"/>
        <end position="106"/>
    </location>
</feature>
<proteinExistence type="predicted"/>
<organism evidence="2 3">
    <name type="scientific">Lactuca saligna</name>
    <name type="common">Willowleaf lettuce</name>
    <dbReference type="NCBI Taxonomy" id="75948"/>
    <lineage>
        <taxon>Eukaryota</taxon>
        <taxon>Viridiplantae</taxon>
        <taxon>Streptophyta</taxon>
        <taxon>Embryophyta</taxon>
        <taxon>Tracheophyta</taxon>
        <taxon>Spermatophyta</taxon>
        <taxon>Magnoliopsida</taxon>
        <taxon>eudicotyledons</taxon>
        <taxon>Gunneridae</taxon>
        <taxon>Pentapetalae</taxon>
        <taxon>asterids</taxon>
        <taxon>campanulids</taxon>
        <taxon>Asterales</taxon>
        <taxon>Asteraceae</taxon>
        <taxon>Cichorioideae</taxon>
        <taxon>Cichorieae</taxon>
        <taxon>Lactucinae</taxon>
        <taxon>Lactuca</taxon>
    </lineage>
</organism>
<feature type="compositionally biased region" description="Basic residues" evidence="1">
    <location>
        <begin position="81"/>
        <end position="91"/>
    </location>
</feature>
<name>A0AA35VR91_LACSI</name>
<dbReference type="AlphaFoldDB" id="A0AA35VR91"/>
<dbReference type="Proteomes" id="UP001177003">
    <property type="component" value="Chromosome 1"/>
</dbReference>
<evidence type="ECO:0000256" key="1">
    <source>
        <dbReference type="SAM" id="MobiDB-lite"/>
    </source>
</evidence>
<reference evidence="2" key="1">
    <citation type="submission" date="2023-04" db="EMBL/GenBank/DDBJ databases">
        <authorList>
            <person name="Vijverberg K."/>
            <person name="Xiong W."/>
            <person name="Schranz E."/>
        </authorList>
    </citation>
    <scope>NUCLEOTIDE SEQUENCE</scope>
</reference>
<protein>
    <submittedName>
        <fullName evidence="2">Uncharacterized protein</fullName>
    </submittedName>
</protein>
<gene>
    <name evidence="2" type="ORF">LSALG_LOCUS8304</name>
</gene>
<sequence length="349" mass="38762">MQDSFMYAILIFHTTNFIIADNCKLSFVGFILEAIFRAVPTASKILEAYRKPPISGFCPLTDEMRAILEEADKPKKEERRKMRKKATRKPRSPTPSESERSQSNTQLDILIEVDEPIQTQETAATLNPEVLQPIYTNREVTFQIPVSVPIADDFFDNFSIPYPIATISTPISIAPCLPVSLGVSQPPPIFTDSTTTLTTTVEPPVSLNAYDVGAGASCLDIGFTYSQFNIRTESDDEAPITRATVKCILETHTKEHSANLDKMKKAVDASPIVYNNTTEKVDKLINDAQVFMENFQSSFESSTVKANEVISSLGPTLKTEKVKLQEVHTGLKSEHDEFQSSISSQITKL</sequence>
<feature type="compositionally biased region" description="Basic and acidic residues" evidence="1">
    <location>
        <begin position="68"/>
        <end position="80"/>
    </location>
</feature>
<accession>A0AA35VR91</accession>
<evidence type="ECO:0000313" key="3">
    <source>
        <dbReference type="Proteomes" id="UP001177003"/>
    </source>
</evidence>
<evidence type="ECO:0000313" key="2">
    <source>
        <dbReference type="EMBL" id="CAI9267847.1"/>
    </source>
</evidence>
<keyword evidence="3" id="KW-1185">Reference proteome</keyword>